<evidence type="ECO:0000256" key="7">
    <source>
        <dbReference type="ARBA" id="ARBA00023136"/>
    </source>
</evidence>
<keyword evidence="7 9" id="KW-0472">Membrane</keyword>
<keyword evidence="5" id="KW-0029">Amino-acid transport</keyword>
<protein>
    <submittedName>
        <fullName evidence="10">Uncharacterized protein</fullName>
    </submittedName>
</protein>
<evidence type="ECO:0000256" key="2">
    <source>
        <dbReference type="ARBA" id="ARBA00009977"/>
    </source>
</evidence>
<dbReference type="PANTHER" id="PTHR33228:SF76">
    <property type="entry name" value="PROTEIN GLUTAMINE DUMPER 7"/>
    <property type="match status" value="1"/>
</dbReference>
<dbReference type="AlphaFoldDB" id="A0A835MYZ4"/>
<accession>A0A835MYZ4</accession>
<keyword evidence="4 9" id="KW-0812">Transmembrane</keyword>
<evidence type="ECO:0000313" key="10">
    <source>
        <dbReference type="EMBL" id="KAF9684052.1"/>
    </source>
</evidence>
<sequence>MSPKVQVEPKRASSSSSASSPVKTNGNEIFLGEKLMMPASDSTTPAVHAGYEDRNSPVPYLFASLALMLVLIALSLIILACSYRKSSSNSSSDPEAQEKPVKQVEMRAEMEPKIVVVMAGEDIPTYLAEPVSWNCQSDEQASS</sequence>
<comment type="caution">
    <text evidence="10">The sequence shown here is derived from an EMBL/GenBank/DDBJ whole genome shotgun (WGS) entry which is preliminary data.</text>
</comment>
<keyword evidence="3" id="KW-0813">Transport</keyword>
<keyword evidence="6 9" id="KW-1133">Transmembrane helix</keyword>
<proteinExistence type="inferred from homology"/>
<dbReference type="InterPro" id="IPR040359">
    <property type="entry name" value="GDU"/>
</dbReference>
<evidence type="ECO:0000256" key="4">
    <source>
        <dbReference type="ARBA" id="ARBA00022692"/>
    </source>
</evidence>
<dbReference type="EMBL" id="JADGMS010000004">
    <property type="protein sequence ID" value="KAF9684052.1"/>
    <property type="molecule type" value="Genomic_DNA"/>
</dbReference>
<dbReference type="OrthoDB" id="770444at2759"/>
<feature type="region of interest" description="Disordered" evidence="8">
    <location>
        <begin position="1"/>
        <end position="25"/>
    </location>
</feature>
<evidence type="ECO:0000256" key="3">
    <source>
        <dbReference type="ARBA" id="ARBA00022448"/>
    </source>
</evidence>
<dbReference type="GO" id="GO:0016020">
    <property type="term" value="C:membrane"/>
    <property type="evidence" value="ECO:0007669"/>
    <property type="project" value="UniProtKB-SubCell"/>
</dbReference>
<comment type="subcellular location">
    <subcellularLocation>
        <location evidence="1">Membrane</location>
        <topology evidence="1">Single-pass membrane protein</topology>
    </subcellularLocation>
</comment>
<dbReference type="Proteomes" id="UP000657918">
    <property type="component" value="Chromosome 4"/>
</dbReference>
<dbReference type="GO" id="GO:0006865">
    <property type="term" value="P:amino acid transport"/>
    <property type="evidence" value="ECO:0007669"/>
    <property type="project" value="UniProtKB-KW"/>
</dbReference>
<evidence type="ECO:0000256" key="9">
    <source>
        <dbReference type="SAM" id="Phobius"/>
    </source>
</evidence>
<reference evidence="10 11" key="1">
    <citation type="submission" date="2020-10" db="EMBL/GenBank/DDBJ databases">
        <title>Plant Genome Project.</title>
        <authorList>
            <person name="Zhang R.-G."/>
        </authorList>
    </citation>
    <scope>NUCLEOTIDE SEQUENCE [LARGE SCALE GENOMIC DNA]</scope>
    <source>
        <strain evidence="10">FAFU-HL-1</strain>
        <tissue evidence="10">Leaf</tissue>
    </source>
</reference>
<dbReference type="GO" id="GO:0080143">
    <property type="term" value="P:regulation of amino acid export"/>
    <property type="evidence" value="ECO:0007669"/>
    <property type="project" value="InterPro"/>
</dbReference>
<feature type="region of interest" description="Disordered" evidence="8">
    <location>
        <begin position="85"/>
        <end position="105"/>
    </location>
</feature>
<evidence type="ECO:0000256" key="5">
    <source>
        <dbReference type="ARBA" id="ARBA00022970"/>
    </source>
</evidence>
<evidence type="ECO:0000313" key="11">
    <source>
        <dbReference type="Proteomes" id="UP000657918"/>
    </source>
</evidence>
<keyword evidence="11" id="KW-1185">Reference proteome</keyword>
<feature type="transmembrane region" description="Helical" evidence="9">
    <location>
        <begin position="60"/>
        <end position="81"/>
    </location>
</feature>
<name>A0A835MYZ4_9ROSI</name>
<evidence type="ECO:0000256" key="1">
    <source>
        <dbReference type="ARBA" id="ARBA00004167"/>
    </source>
</evidence>
<evidence type="ECO:0000256" key="6">
    <source>
        <dbReference type="ARBA" id="ARBA00022989"/>
    </source>
</evidence>
<gene>
    <name evidence="10" type="ORF">SADUNF_Sadunf04G0077500</name>
</gene>
<feature type="compositionally biased region" description="Basic and acidic residues" evidence="8">
    <location>
        <begin position="96"/>
        <end position="105"/>
    </location>
</feature>
<comment type="similarity">
    <text evidence="2">Belongs to the GLUTAMINE DUMPER 1 (TC 9.B.60) family.</text>
</comment>
<dbReference type="PANTHER" id="PTHR33228">
    <property type="entry name" value="PROTEIN GLUTAMINE DUMPER 4-RELATED"/>
    <property type="match status" value="1"/>
</dbReference>
<organism evidence="10 11">
    <name type="scientific">Salix dunnii</name>
    <dbReference type="NCBI Taxonomy" id="1413687"/>
    <lineage>
        <taxon>Eukaryota</taxon>
        <taxon>Viridiplantae</taxon>
        <taxon>Streptophyta</taxon>
        <taxon>Embryophyta</taxon>
        <taxon>Tracheophyta</taxon>
        <taxon>Spermatophyta</taxon>
        <taxon>Magnoliopsida</taxon>
        <taxon>eudicotyledons</taxon>
        <taxon>Gunneridae</taxon>
        <taxon>Pentapetalae</taxon>
        <taxon>rosids</taxon>
        <taxon>fabids</taxon>
        <taxon>Malpighiales</taxon>
        <taxon>Salicaceae</taxon>
        <taxon>Saliceae</taxon>
        <taxon>Salix</taxon>
    </lineage>
</organism>
<evidence type="ECO:0000256" key="8">
    <source>
        <dbReference type="SAM" id="MobiDB-lite"/>
    </source>
</evidence>